<dbReference type="SUPFAM" id="SSF56801">
    <property type="entry name" value="Acetyl-CoA synthetase-like"/>
    <property type="match status" value="1"/>
</dbReference>
<dbReference type="Gene3D" id="3.30.300.30">
    <property type="match status" value="1"/>
</dbReference>
<evidence type="ECO:0000313" key="4">
    <source>
        <dbReference type="Proteomes" id="UP001237823"/>
    </source>
</evidence>
<comment type="caution">
    <text evidence="3">The sequence shown here is derived from an EMBL/GenBank/DDBJ whole genome shotgun (WGS) entry which is preliminary data.</text>
</comment>
<name>A0ABT7TD13_9MICO</name>
<dbReference type="PANTHER" id="PTHR43201:SF32">
    <property type="entry name" value="2-SUCCINYLBENZOATE--COA LIGASE, CHLOROPLASTIC_PEROXISOMAL"/>
    <property type="match status" value="1"/>
</dbReference>
<evidence type="ECO:0000259" key="1">
    <source>
        <dbReference type="Pfam" id="PF00501"/>
    </source>
</evidence>
<feature type="domain" description="AMP-dependent synthetase/ligase" evidence="1">
    <location>
        <begin position="10"/>
        <end position="338"/>
    </location>
</feature>
<dbReference type="RefSeq" id="WP_289460067.1">
    <property type="nucleotide sequence ID" value="NZ_JAUCML010000017.1"/>
</dbReference>
<dbReference type="InterPro" id="IPR025110">
    <property type="entry name" value="AMP-bd_C"/>
</dbReference>
<dbReference type="InterPro" id="IPR000873">
    <property type="entry name" value="AMP-dep_synth/lig_dom"/>
</dbReference>
<accession>A0ABT7TD13</accession>
<sequence length="472" mass="50306">MRTSISRAFTELAQRDPDAPAVDDVPRGEVEARANALARRFRDAGVRTDDIVTITGANTVDTVVATVAAWKAGATPQPLSPRLPGADLRAVLGLVRPALVVADDPVDGHPWMPLTSAGTTPSPADAEPLAEDLAAASWKAPTSSGSTGTPKVVVAAASAHVDPDGRVAAFVPRHARQLVAGPLHHAAPFVYAMRGLMTGHSLVLMPRFDAGTWLDFVARARVTWGMVVPTMMSRIAALGPSRLDATDTTALDSVLHIGAVCPPHVKREWIRWLGPERVVEVYSGTESNGLTTIRGDEWLRHEGSVGRPTGGTVVRILRADGSEAPVGEVGRIEMTRPGPATYRYLGVDAPPADAWHSLGDSGWLDDDGYLYIADRQDDLIVSGGVNVWPAAVESALERHPAVRSSLVVGQPDPDLGQRVHAVVDVGDADVTAAEFDAWAATALDPETRPRSWTIVHEPLRDDTGKARRSAWR</sequence>
<dbReference type="InterPro" id="IPR045851">
    <property type="entry name" value="AMP-bd_C_sf"/>
</dbReference>
<dbReference type="InterPro" id="IPR042099">
    <property type="entry name" value="ANL_N_sf"/>
</dbReference>
<evidence type="ECO:0000313" key="3">
    <source>
        <dbReference type="EMBL" id="MDM7886799.1"/>
    </source>
</evidence>
<dbReference type="EMBL" id="JAUCML010000017">
    <property type="protein sequence ID" value="MDM7886799.1"/>
    <property type="molecule type" value="Genomic_DNA"/>
</dbReference>
<dbReference type="PANTHER" id="PTHR43201">
    <property type="entry name" value="ACYL-COA SYNTHETASE"/>
    <property type="match status" value="1"/>
</dbReference>
<keyword evidence="4" id="KW-1185">Reference proteome</keyword>
<reference evidence="3 4" key="1">
    <citation type="submission" date="2023-06" db="EMBL/GenBank/DDBJ databases">
        <authorList>
            <person name="Feng G."/>
            <person name="Li J."/>
            <person name="Zhu H."/>
        </authorList>
    </citation>
    <scope>NUCLEOTIDE SEQUENCE [LARGE SCALE GENOMIC DNA]</scope>
    <source>
        <strain evidence="3 4">RHCKG23</strain>
    </source>
</reference>
<feature type="domain" description="AMP-binding enzyme C-terminal" evidence="2">
    <location>
        <begin position="392"/>
        <end position="457"/>
    </location>
</feature>
<dbReference type="Pfam" id="PF13193">
    <property type="entry name" value="AMP-binding_C"/>
    <property type="match status" value="1"/>
</dbReference>
<evidence type="ECO:0000259" key="2">
    <source>
        <dbReference type="Pfam" id="PF13193"/>
    </source>
</evidence>
<dbReference type="Pfam" id="PF00501">
    <property type="entry name" value="AMP-binding"/>
    <property type="match status" value="1"/>
</dbReference>
<organism evidence="3 4">
    <name type="scientific">Curtobacterium citri</name>
    <dbReference type="NCBI Taxonomy" id="3055139"/>
    <lineage>
        <taxon>Bacteria</taxon>
        <taxon>Bacillati</taxon>
        <taxon>Actinomycetota</taxon>
        <taxon>Actinomycetes</taxon>
        <taxon>Micrococcales</taxon>
        <taxon>Microbacteriaceae</taxon>
        <taxon>Curtobacterium</taxon>
    </lineage>
</organism>
<proteinExistence type="predicted"/>
<protein>
    <submittedName>
        <fullName evidence="3">AMP-binding protein</fullName>
    </submittedName>
</protein>
<gene>
    <name evidence="3" type="ORF">QUG92_16940</name>
</gene>
<dbReference type="Gene3D" id="3.40.50.12780">
    <property type="entry name" value="N-terminal domain of ligase-like"/>
    <property type="match status" value="1"/>
</dbReference>
<dbReference type="Proteomes" id="UP001237823">
    <property type="component" value="Unassembled WGS sequence"/>
</dbReference>